<gene>
    <name evidence="2" type="ORF">Xmir_04426</name>
</gene>
<organism evidence="2 3">
    <name type="scientific">Xenorhabdus miraniensis</name>
    <dbReference type="NCBI Taxonomy" id="351674"/>
    <lineage>
        <taxon>Bacteria</taxon>
        <taxon>Pseudomonadati</taxon>
        <taxon>Pseudomonadota</taxon>
        <taxon>Gammaproteobacteria</taxon>
        <taxon>Enterobacterales</taxon>
        <taxon>Morganellaceae</taxon>
        <taxon>Xenorhabdus</taxon>
    </lineage>
</organism>
<dbReference type="OrthoDB" id="6448044at2"/>
<keyword evidence="1" id="KW-0472">Membrane</keyword>
<evidence type="ECO:0000313" key="2">
    <source>
        <dbReference type="EMBL" id="PHM39374.1"/>
    </source>
</evidence>
<accession>A0A2D0J756</accession>
<keyword evidence="1" id="KW-1133">Transmembrane helix</keyword>
<dbReference type="Proteomes" id="UP000221980">
    <property type="component" value="Unassembled WGS sequence"/>
</dbReference>
<evidence type="ECO:0000313" key="3">
    <source>
        <dbReference type="Proteomes" id="UP000221980"/>
    </source>
</evidence>
<proteinExistence type="predicted"/>
<keyword evidence="1" id="KW-0812">Transmembrane</keyword>
<evidence type="ECO:0000256" key="1">
    <source>
        <dbReference type="SAM" id="Phobius"/>
    </source>
</evidence>
<dbReference type="AlphaFoldDB" id="A0A2D0J756"/>
<sequence>MAKDNEIKLERMSIVCDPFLDEDIGMLDKEQIKTEGFIDSIDDKKCEIRYGRSHYRENILLDYLASFLLGFCIFINDVINTWKANKENNQRWKMRFMDMKMRYYVK</sequence>
<protein>
    <submittedName>
        <fullName evidence="2">Uncharacterized protein</fullName>
    </submittedName>
</protein>
<name>A0A2D0J756_9GAMM</name>
<comment type="caution">
    <text evidence="2">The sequence shown here is derived from an EMBL/GenBank/DDBJ whole genome shotgun (WGS) entry which is preliminary data.</text>
</comment>
<feature type="transmembrane region" description="Helical" evidence="1">
    <location>
        <begin position="59"/>
        <end position="79"/>
    </location>
</feature>
<keyword evidence="3" id="KW-1185">Reference proteome</keyword>
<reference evidence="2 3" key="1">
    <citation type="journal article" date="2017" name="Nat. Microbiol.">
        <title>Natural product diversity associated with the nematode symbionts Photorhabdus and Xenorhabdus.</title>
        <authorList>
            <person name="Tobias N.J."/>
            <person name="Wolff H."/>
            <person name="Djahanschiri B."/>
            <person name="Grundmann F."/>
            <person name="Kronenwerth M."/>
            <person name="Shi Y.M."/>
            <person name="Simonyi S."/>
            <person name="Grun P."/>
            <person name="Shapiro-Ilan D."/>
            <person name="Pidot S.J."/>
            <person name="Stinear T.P."/>
            <person name="Ebersberger I."/>
            <person name="Bode H.B."/>
        </authorList>
    </citation>
    <scope>NUCLEOTIDE SEQUENCE [LARGE SCALE GENOMIC DNA]</scope>
    <source>
        <strain evidence="2 3">DSM 17902</strain>
    </source>
</reference>
<dbReference type="EMBL" id="NITZ01000093">
    <property type="protein sequence ID" value="PHM39374.1"/>
    <property type="molecule type" value="Genomic_DNA"/>
</dbReference>